<evidence type="ECO:0000256" key="3">
    <source>
        <dbReference type="ARBA" id="ARBA00022679"/>
    </source>
</evidence>
<evidence type="ECO:0000256" key="2">
    <source>
        <dbReference type="ARBA" id="ARBA00022576"/>
    </source>
</evidence>
<dbReference type="EMBL" id="UINC01089673">
    <property type="protein sequence ID" value="SVC40961.1"/>
    <property type="molecule type" value="Genomic_DNA"/>
</dbReference>
<keyword evidence="4" id="KW-0663">Pyridoxal phosphate</keyword>
<gene>
    <name evidence="5" type="ORF">METZ01_LOCUS293815</name>
</gene>
<evidence type="ECO:0000256" key="4">
    <source>
        <dbReference type="ARBA" id="ARBA00022898"/>
    </source>
</evidence>
<dbReference type="InterPro" id="IPR015424">
    <property type="entry name" value="PyrdxlP-dep_Trfase"/>
</dbReference>
<dbReference type="Gene3D" id="3.90.1150.10">
    <property type="entry name" value="Aspartate Aminotransferase, domain 1"/>
    <property type="match status" value="1"/>
</dbReference>
<protein>
    <recommendedName>
        <fullName evidence="6">Aminotransferase class I/classII domain-containing protein</fullName>
    </recommendedName>
</protein>
<proteinExistence type="predicted"/>
<evidence type="ECO:0000313" key="5">
    <source>
        <dbReference type="EMBL" id="SVC40961.1"/>
    </source>
</evidence>
<sequence>SEFLSFAKALGDDKNIPLFSFHSASKGFYGECGHRGGYFEVRNPPRSQGSKTRFIDILFKQASVNLCSNTTGQALIYLLSSPPPEGSEPYDQFNREKQGILADLYEKADMIKDSFREMDGVECFGKVGAMYLFPRFNTLPAGKTDFDYCMSLLEKTGLTTVNGSGFGQKEGTHHLRIAFLPPKDTLEDVLPRWIDFHNNYVRC</sequence>
<name>A0A382M1C9_9ZZZZ</name>
<dbReference type="PANTHER" id="PTHR11751">
    <property type="entry name" value="ALANINE AMINOTRANSFERASE"/>
    <property type="match status" value="1"/>
</dbReference>
<dbReference type="AlphaFoldDB" id="A0A382M1C9"/>
<reference evidence="5" key="1">
    <citation type="submission" date="2018-05" db="EMBL/GenBank/DDBJ databases">
        <authorList>
            <person name="Lanie J.A."/>
            <person name="Ng W.-L."/>
            <person name="Kazmierczak K.M."/>
            <person name="Andrzejewski T.M."/>
            <person name="Davidsen T.M."/>
            <person name="Wayne K.J."/>
            <person name="Tettelin H."/>
            <person name="Glass J.I."/>
            <person name="Rusch D."/>
            <person name="Podicherti R."/>
            <person name="Tsui H.-C.T."/>
            <person name="Winkler M.E."/>
        </authorList>
    </citation>
    <scope>NUCLEOTIDE SEQUENCE</scope>
</reference>
<feature type="non-terminal residue" evidence="5">
    <location>
        <position position="1"/>
    </location>
</feature>
<dbReference type="PANTHER" id="PTHR11751:SF29">
    <property type="entry name" value="ALANINE TRANSAMINASE"/>
    <property type="match status" value="1"/>
</dbReference>
<dbReference type="InterPro" id="IPR045088">
    <property type="entry name" value="ALAT1/2-like"/>
</dbReference>
<accession>A0A382M1C9</accession>
<comment type="subunit">
    <text evidence="1">Homodimer.</text>
</comment>
<evidence type="ECO:0000256" key="1">
    <source>
        <dbReference type="ARBA" id="ARBA00011738"/>
    </source>
</evidence>
<dbReference type="InterPro" id="IPR015422">
    <property type="entry name" value="PyrdxlP-dep_Trfase_small"/>
</dbReference>
<dbReference type="SUPFAM" id="SSF53383">
    <property type="entry name" value="PLP-dependent transferases"/>
    <property type="match status" value="1"/>
</dbReference>
<dbReference type="Gene3D" id="3.40.640.10">
    <property type="entry name" value="Type I PLP-dependent aspartate aminotransferase-like (Major domain)"/>
    <property type="match status" value="1"/>
</dbReference>
<keyword evidence="2" id="KW-0032">Aminotransferase</keyword>
<evidence type="ECO:0008006" key="6">
    <source>
        <dbReference type="Google" id="ProtNLM"/>
    </source>
</evidence>
<dbReference type="GO" id="GO:0008483">
    <property type="term" value="F:transaminase activity"/>
    <property type="evidence" value="ECO:0007669"/>
    <property type="project" value="UniProtKB-KW"/>
</dbReference>
<keyword evidence="3" id="KW-0808">Transferase</keyword>
<dbReference type="InterPro" id="IPR015421">
    <property type="entry name" value="PyrdxlP-dep_Trfase_major"/>
</dbReference>
<organism evidence="5">
    <name type="scientific">marine metagenome</name>
    <dbReference type="NCBI Taxonomy" id="408172"/>
    <lineage>
        <taxon>unclassified sequences</taxon>
        <taxon>metagenomes</taxon>
        <taxon>ecological metagenomes</taxon>
    </lineage>
</organism>